<keyword evidence="1" id="KW-0732">Signal</keyword>
<protein>
    <recommendedName>
        <fullName evidence="4">TonB-dependent receptor</fullName>
    </recommendedName>
</protein>
<sequence length="934" mass="106341">MKHIISILFICLSNMTSQAQNSPSDLNRKFVNYLTSSLSESIYLQTDKPYYTTEDTIWLKAYVVNAQIYQPSPSNFVYIELINQLDSVERRIKIRKENNAFSGYLALDKKLIPGEYALRAYTNWMRNDSPDYFFQKNISISKVIQNPKILTAKFYPAKENKQQALIQYTYSDGSPIKNCRIDFAYNRNGKKYRKRYALTDSKGEIELQIQQQDRPTEKQQLSATVFDNKGGIIYEQKFAIPERGEDFDVQFFPESGILLAGTPQTVAFKAIGADGLSTSVSGKVFSAGGTFMADIMTLHNGMGKFPLLAQKDSIYLAIITDNKGIEKQFRLPKVQEKGITLQLRQQGETCIYMLENNTNFPTDSLLIIAHTRGIPSIVKPLTTNNKTGKFSLSQVPEGILNVVITNQTGRVFCERMMYIKKETHITPRIQTDQAAYGQREKVEMQISLPGNGDFALSVTDAQLIKWDSLENNISTQLLMKSELRGHIESPNYYFTANTTQINEHLNLLMLTQGWKKYDLSSILQEHVPQPQHPMEIGQSLTGKVKPLFWKSMNGIEVVGFSNHWKAVHAQVDSVGNYFFNGIEFPDSTAFTINAINKRGKAKGVMIYPDAEVFPDSKTFIPAPKGVIQERTQNAMDEYHQIYRQNNIWKEIMLDEINVTAKYISKTGKLAGEFAGYADYVITDRMIEAEYKNKSVWDIVYENIILKTPGIGKLTEDQYIYRGKELRFVVDMNLVESTDLQYYMASEIASISFFRDAQSVPVYVPNAPFLKGAEWQVGPKLKESNTITGGVSFKEKIEEGWKNDANENTGWKNTDFQKHTAEMDKYKGVILIELKNGGSAHYYRPSLGLATLYPLGYQKPAEFYSPQYDVPDSLQTDKTDFRTTIYWNPQIQTDSTGRTKVSFYTTDMNHDMEYVLEGITENGVPCRVTGRIKTK</sequence>
<dbReference type="Gene3D" id="2.60.40.1930">
    <property type="match status" value="1"/>
</dbReference>
<organism evidence="2 3">
    <name type="scientific">Bacteroides salyersiae</name>
    <dbReference type="NCBI Taxonomy" id="291644"/>
    <lineage>
        <taxon>Bacteria</taxon>
        <taxon>Pseudomonadati</taxon>
        <taxon>Bacteroidota</taxon>
        <taxon>Bacteroidia</taxon>
        <taxon>Bacteroidales</taxon>
        <taxon>Bacteroidaceae</taxon>
        <taxon>Bacteroides</taxon>
    </lineage>
</organism>
<evidence type="ECO:0000313" key="2">
    <source>
        <dbReference type="EMBL" id="KAA3768600.1"/>
    </source>
</evidence>
<evidence type="ECO:0000313" key="3">
    <source>
        <dbReference type="Proteomes" id="UP000422221"/>
    </source>
</evidence>
<name>A0A7J4XMU2_9BACE</name>
<evidence type="ECO:0000256" key="1">
    <source>
        <dbReference type="SAM" id="SignalP"/>
    </source>
</evidence>
<proteinExistence type="predicted"/>
<feature type="signal peptide" evidence="1">
    <location>
        <begin position="1"/>
        <end position="19"/>
    </location>
</feature>
<evidence type="ECO:0008006" key="4">
    <source>
        <dbReference type="Google" id="ProtNLM"/>
    </source>
</evidence>
<dbReference type="AlphaFoldDB" id="A0A7J4XMU2"/>
<dbReference type="EMBL" id="VWMK01000003">
    <property type="protein sequence ID" value="KAA3768600.1"/>
    <property type="molecule type" value="Genomic_DNA"/>
</dbReference>
<dbReference type="Proteomes" id="UP000422221">
    <property type="component" value="Unassembled WGS sequence"/>
</dbReference>
<dbReference type="RefSeq" id="WP_130058122.1">
    <property type="nucleotide sequence ID" value="NZ_JADNPJ010000025.1"/>
</dbReference>
<accession>A0A7J4XMU2</accession>
<feature type="chain" id="PRO_5029459686" description="TonB-dependent receptor" evidence="1">
    <location>
        <begin position="20"/>
        <end position="934"/>
    </location>
</feature>
<gene>
    <name evidence="2" type="ORF">F3F73_04670</name>
</gene>
<reference evidence="2 3" key="1">
    <citation type="journal article" date="2019" name="Nat. Med.">
        <title>A library of human gut bacterial isolates paired with longitudinal multiomics data enables mechanistic microbiome research.</title>
        <authorList>
            <person name="Poyet M."/>
            <person name="Groussin M."/>
            <person name="Gibbons S.M."/>
            <person name="Avila-Pacheco J."/>
            <person name="Jiang X."/>
            <person name="Kearney S.M."/>
            <person name="Perrotta A.R."/>
            <person name="Berdy B."/>
            <person name="Zhao S."/>
            <person name="Lieberman T.D."/>
            <person name="Swanson P.K."/>
            <person name="Smith M."/>
            <person name="Roesemann S."/>
            <person name="Alexander J.E."/>
            <person name="Rich S.A."/>
            <person name="Livny J."/>
            <person name="Vlamakis H."/>
            <person name="Clish C."/>
            <person name="Bullock K."/>
            <person name="Deik A."/>
            <person name="Scott J."/>
            <person name="Pierce K.A."/>
            <person name="Xavier R.J."/>
            <person name="Alm E.J."/>
        </authorList>
    </citation>
    <scope>NUCLEOTIDE SEQUENCE [LARGE SCALE GENOMIC DNA]</scope>
    <source>
        <strain evidence="2 3">BIOML-A10</strain>
    </source>
</reference>
<comment type="caution">
    <text evidence="2">The sequence shown here is derived from an EMBL/GenBank/DDBJ whole genome shotgun (WGS) entry which is preliminary data.</text>
</comment>